<accession>A0ABQ7QH05</accession>
<evidence type="ECO:0000313" key="3">
    <source>
        <dbReference type="Proteomes" id="UP000823941"/>
    </source>
</evidence>
<reference evidence="2 3" key="1">
    <citation type="submission" date="2021-06" db="EMBL/GenBank/DDBJ databases">
        <title>A haploid diamondback moth (Plutella xylostella L.) genome assembly resolves 31 chromosomes and identifies a diamide resistance mutation.</title>
        <authorList>
            <person name="Ward C.M."/>
            <person name="Perry K.D."/>
            <person name="Baker G."/>
            <person name="Powis K."/>
            <person name="Heckel D.G."/>
            <person name="Baxter S.W."/>
        </authorList>
    </citation>
    <scope>NUCLEOTIDE SEQUENCE [LARGE SCALE GENOMIC DNA]</scope>
    <source>
        <strain evidence="2 3">LV</strain>
        <tissue evidence="2">Single pupa</tissue>
    </source>
</reference>
<keyword evidence="3" id="KW-1185">Reference proteome</keyword>
<gene>
    <name evidence="2" type="ORF">JYU34_010965</name>
</gene>
<dbReference type="EMBL" id="JAHIBW010000015">
    <property type="protein sequence ID" value="KAG7304039.1"/>
    <property type="molecule type" value="Genomic_DNA"/>
</dbReference>
<dbReference type="Proteomes" id="UP000823941">
    <property type="component" value="Chromosome 15"/>
</dbReference>
<proteinExistence type="predicted"/>
<feature type="signal peptide" evidence="1">
    <location>
        <begin position="1"/>
        <end position="17"/>
    </location>
</feature>
<protein>
    <submittedName>
        <fullName evidence="2">Uncharacterized protein</fullName>
    </submittedName>
</protein>
<organism evidence="2 3">
    <name type="scientific">Plutella xylostella</name>
    <name type="common">Diamondback moth</name>
    <name type="synonym">Plutella maculipennis</name>
    <dbReference type="NCBI Taxonomy" id="51655"/>
    <lineage>
        <taxon>Eukaryota</taxon>
        <taxon>Metazoa</taxon>
        <taxon>Ecdysozoa</taxon>
        <taxon>Arthropoda</taxon>
        <taxon>Hexapoda</taxon>
        <taxon>Insecta</taxon>
        <taxon>Pterygota</taxon>
        <taxon>Neoptera</taxon>
        <taxon>Endopterygota</taxon>
        <taxon>Lepidoptera</taxon>
        <taxon>Glossata</taxon>
        <taxon>Ditrysia</taxon>
        <taxon>Yponomeutoidea</taxon>
        <taxon>Plutellidae</taxon>
        <taxon>Plutella</taxon>
    </lineage>
</organism>
<name>A0ABQ7QH05_PLUXY</name>
<evidence type="ECO:0000313" key="2">
    <source>
        <dbReference type="EMBL" id="KAG7304039.1"/>
    </source>
</evidence>
<comment type="caution">
    <text evidence="2">The sequence shown here is derived from an EMBL/GenBank/DDBJ whole genome shotgun (WGS) entry which is preliminary data.</text>
</comment>
<keyword evidence="1" id="KW-0732">Signal</keyword>
<feature type="chain" id="PRO_5046929952" evidence="1">
    <location>
        <begin position="18"/>
        <end position="268"/>
    </location>
</feature>
<sequence>MFLNIILVIFINRISTGEPMSVIKNPLNFGKESINEITKLEHQKVSPSAGSTTEFNANAIERLNFLLQDRVSKPELEHSTEDDMDDSKREKLFDLLVVQLKSLCCKSNKNKRFKIDHDKPFVKKAESHTGLPNEHMFLILNDEVNTNATDEIISVDPDSLQKNSSVLLLGPIKSPLSDSQLQVVMNRISNELKKPDYVPILNQLASGQFTDNNNNFKLLKHLVAGPQTRRYIKPHRCNGQSMMTKVYGGPKWLICTGYLDLNTPSIYD</sequence>
<evidence type="ECO:0000256" key="1">
    <source>
        <dbReference type="SAM" id="SignalP"/>
    </source>
</evidence>